<proteinExistence type="inferred from homology"/>
<dbReference type="OrthoDB" id="9815791at2"/>
<dbReference type="SUPFAM" id="SSF56796">
    <property type="entry name" value="Dehydroquinate synthase-like"/>
    <property type="match status" value="1"/>
</dbReference>
<evidence type="ECO:0000259" key="5">
    <source>
        <dbReference type="Pfam" id="PF25137"/>
    </source>
</evidence>
<dbReference type="GO" id="GO:0046872">
    <property type="term" value="F:metal ion binding"/>
    <property type="evidence" value="ECO:0007669"/>
    <property type="project" value="InterPro"/>
</dbReference>
<evidence type="ECO:0000256" key="3">
    <source>
        <dbReference type="ARBA" id="ARBA00023027"/>
    </source>
</evidence>
<dbReference type="GO" id="GO:0004022">
    <property type="term" value="F:alcohol dehydrogenase (NAD+) activity"/>
    <property type="evidence" value="ECO:0007669"/>
    <property type="project" value="TreeGrafter"/>
</dbReference>
<name>A0A417YYN2_9BACI</name>
<comment type="similarity">
    <text evidence="1">Belongs to the iron-containing alcohol dehydrogenase family.</text>
</comment>
<dbReference type="Pfam" id="PF00465">
    <property type="entry name" value="Fe-ADH"/>
    <property type="match status" value="1"/>
</dbReference>
<sequence length="285" mass="31425">MDTAKAVALRAKNEHFSWKDCFEKFANPFSDEIRAEALPVLAVTTTSGTGSHVTQASVISDSINKEKLTLFHSCLFPKESFVDPDFMRTVPQTTTAVTGFDAMCHAMESYFNPRANMLTETLSLQAISIIVETLPLVLEDPENIELREKLAYADTLAGICLSNAGAEAPHPIAETINGYFPKMAHGETLALVYPNYLSHASTAIPNKIETLIQILKNYRPSKDTGSLGELASETMKDFLRAIGLDKPFTFAGDKDALVQELKEKLFFNLPLTDSKQMQEILAKSL</sequence>
<reference evidence="6 7" key="1">
    <citation type="journal article" date="2017" name="Int. J. Syst. Evol. Microbiol.">
        <title>Bacillus notoginsengisoli sp. nov., a novel bacterium isolated from the rhizosphere of Panax notoginseng.</title>
        <authorList>
            <person name="Zhang M.Y."/>
            <person name="Cheng J."/>
            <person name="Cai Y."/>
            <person name="Zhang T.Y."/>
            <person name="Wu Y.Y."/>
            <person name="Manikprabhu D."/>
            <person name="Li W.J."/>
            <person name="Zhang Y.X."/>
        </authorList>
    </citation>
    <scope>NUCLEOTIDE SEQUENCE [LARGE SCALE GENOMIC DNA]</scope>
    <source>
        <strain evidence="6 7">JCM 30743</strain>
    </source>
</reference>
<evidence type="ECO:0000256" key="1">
    <source>
        <dbReference type="ARBA" id="ARBA00007358"/>
    </source>
</evidence>
<gene>
    <name evidence="6" type="ORF">D1B31_04500</name>
</gene>
<dbReference type="InterPro" id="IPR018211">
    <property type="entry name" value="ADH_Fe_CS"/>
</dbReference>
<dbReference type="InterPro" id="IPR001670">
    <property type="entry name" value="ADH_Fe/GldA"/>
</dbReference>
<keyword evidence="3" id="KW-0520">NAD</keyword>
<dbReference type="Proteomes" id="UP000284416">
    <property type="component" value="Unassembled WGS sequence"/>
</dbReference>
<dbReference type="AlphaFoldDB" id="A0A417YYN2"/>
<dbReference type="EMBL" id="QWEG01000002">
    <property type="protein sequence ID" value="RHW42841.1"/>
    <property type="molecule type" value="Genomic_DNA"/>
</dbReference>
<evidence type="ECO:0000313" key="6">
    <source>
        <dbReference type="EMBL" id="RHW42841.1"/>
    </source>
</evidence>
<feature type="domain" description="Fe-containing alcohol dehydrogenase-like C-terminal" evidence="5">
    <location>
        <begin position="95"/>
        <end position="254"/>
    </location>
</feature>
<keyword evidence="7" id="KW-1185">Reference proteome</keyword>
<protein>
    <submittedName>
        <fullName evidence="6">Iron-containing alcohol dehydrogenase</fullName>
    </submittedName>
</protein>
<feature type="domain" description="Alcohol dehydrogenase iron-type/glycerol dehydrogenase GldA" evidence="4">
    <location>
        <begin position="1"/>
        <end position="84"/>
    </location>
</feature>
<dbReference type="PROSITE" id="PS00913">
    <property type="entry name" value="ADH_IRON_1"/>
    <property type="match status" value="1"/>
</dbReference>
<accession>A0A417YYN2</accession>
<dbReference type="PANTHER" id="PTHR11496">
    <property type="entry name" value="ALCOHOL DEHYDROGENASE"/>
    <property type="match status" value="1"/>
</dbReference>
<evidence type="ECO:0000256" key="2">
    <source>
        <dbReference type="ARBA" id="ARBA00023002"/>
    </source>
</evidence>
<dbReference type="Gene3D" id="1.20.1090.10">
    <property type="entry name" value="Dehydroquinate synthase-like - alpha domain"/>
    <property type="match status" value="1"/>
</dbReference>
<dbReference type="Pfam" id="PF25137">
    <property type="entry name" value="ADH_Fe_C"/>
    <property type="match status" value="1"/>
</dbReference>
<dbReference type="InterPro" id="IPR056798">
    <property type="entry name" value="ADH_Fe_C"/>
</dbReference>
<evidence type="ECO:0000313" key="7">
    <source>
        <dbReference type="Proteomes" id="UP000284416"/>
    </source>
</evidence>
<evidence type="ECO:0000259" key="4">
    <source>
        <dbReference type="Pfam" id="PF00465"/>
    </source>
</evidence>
<dbReference type="Gene3D" id="3.40.50.1970">
    <property type="match status" value="1"/>
</dbReference>
<dbReference type="PANTHER" id="PTHR11496:SF102">
    <property type="entry name" value="ALCOHOL DEHYDROGENASE 4"/>
    <property type="match status" value="1"/>
</dbReference>
<dbReference type="InterPro" id="IPR039697">
    <property type="entry name" value="Alcohol_dehydrogenase_Fe"/>
</dbReference>
<organism evidence="6 7">
    <name type="scientific">Neobacillus notoginsengisoli</name>
    <dbReference type="NCBI Taxonomy" id="1578198"/>
    <lineage>
        <taxon>Bacteria</taxon>
        <taxon>Bacillati</taxon>
        <taxon>Bacillota</taxon>
        <taxon>Bacilli</taxon>
        <taxon>Bacillales</taxon>
        <taxon>Bacillaceae</taxon>
        <taxon>Neobacillus</taxon>
    </lineage>
</organism>
<keyword evidence="2" id="KW-0560">Oxidoreductase</keyword>
<comment type="caution">
    <text evidence="6">The sequence shown here is derived from an EMBL/GenBank/DDBJ whole genome shotgun (WGS) entry which is preliminary data.</text>
</comment>